<name>A0A1X1YJ12_9MYCO</name>
<feature type="region of interest" description="Disordered" evidence="1">
    <location>
        <begin position="255"/>
        <end position="275"/>
    </location>
</feature>
<comment type="caution">
    <text evidence="3">The sequence shown here is derived from an EMBL/GenBank/DDBJ whole genome shotgun (WGS) entry which is preliminary data.</text>
</comment>
<organism evidence="3 4">
    <name type="scientific">Mycobacterium kyorinense</name>
    <dbReference type="NCBI Taxonomy" id="487514"/>
    <lineage>
        <taxon>Bacteria</taxon>
        <taxon>Bacillati</taxon>
        <taxon>Actinomycetota</taxon>
        <taxon>Actinomycetes</taxon>
        <taxon>Mycobacteriales</taxon>
        <taxon>Mycobacteriaceae</taxon>
        <taxon>Mycobacterium</taxon>
    </lineage>
</organism>
<dbReference type="Proteomes" id="UP000193487">
    <property type="component" value="Unassembled WGS sequence"/>
</dbReference>
<accession>A0A1X1YJ12</accession>
<dbReference type="EMBL" id="LQPE01000010">
    <property type="protein sequence ID" value="ORW11097.1"/>
    <property type="molecule type" value="Genomic_DNA"/>
</dbReference>
<protein>
    <recommendedName>
        <fullName evidence="2">Transglycosylase SLT domain-containing protein</fullName>
    </recommendedName>
</protein>
<feature type="compositionally biased region" description="Pro residues" evidence="1">
    <location>
        <begin position="172"/>
        <end position="184"/>
    </location>
</feature>
<evidence type="ECO:0000313" key="3">
    <source>
        <dbReference type="EMBL" id="ORW11097.1"/>
    </source>
</evidence>
<dbReference type="RefSeq" id="WP_048892244.1">
    <property type="nucleotide sequence ID" value="NZ_LLXQ01000034.1"/>
</dbReference>
<dbReference type="InterPro" id="IPR023346">
    <property type="entry name" value="Lysozyme-like_dom_sf"/>
</dbReference>
<gene>
    <name evidence="3" type="ORF">AWC14_19490</name>
</gene>
<feature type="region of interest" description="Disordered" evidence="1">
    <location>
        <begin position="17"/>
        <end position="43"/>
    </location>
</feature>
<dbReference type="AlphaFoldDB" id="A0A1X1YJ12"/>
<dbReference type="InterPro" id="IPR008258">
    <property type="entry name" value="Transglycosylase_SLT_dom_1"/>
</dbReference>
<dbReference type="Pfam" id="PF01464">
    <property type="entry name" value="SLT"/>
    <property type="match status" value="1"/>
</dbReference>
<feature type="domain" description="Transglycosylase SLT" evidence="2">
    <location>
        <begin position="312"/>
        <end position="388"/>
    </location>
</feature>
<feature type="region of interest" description="Disordered" evidence="1">
    <location>
        <begin position="331"/>
        <end position="352"/>
    </location>
</feature>
<keyword evidence="4" id="KW-1185">Reference proteome</keyword>
<proteinExistence type="predicted"/>
<sequence length="412" mass="42056">MSVEQVVDAYLQAARQILGESDPPTATPPGASTATLPHPDWTGNANATAATASAALQKARTHLYSTAHNSADITATAARISAEAQQQLDAIAADWNHTKAAAATTPGPLRDAALLASGQQRITEAMNLIFTTAARYDQAADALRALTTDLAEHLNETHNGHDPSTDTAAATPPAPRDQPIPPTAAMPAGAPSTTGGLGPATLAPAAAGLMPAAMTPLATPAALMPMAGALPAAATTPLGAIGSLTGLTSYASHPGAGLVDTSPSDQPGSGGDIRATRVYPNGSIDAAIDAALDALGITDPAARERWHTGYQTLIHRESGNNANAVNLIDRNARGPKEPDGAPAGSSRGLTQLTPDNFRKYRLPTLSNNIYDPIANIAASIRYVMDVHKVQPSAIDLAAKVQQANPHAPAAAY</sequence>
<dbReference type="SUPFAM" id="SSF53955">
    <property type="entry name" value="Lysozyme-like"/>
    <property type="match status" value="1"/>
</dbReference>
<reference evidence="3 4" key="1">
    <citation type="submission" date="2016-01" db="EMBL/GenBank/DDBJ databases">
        <title>The new phylogeny of the genus Mycobacterium.</title>
        <authorList>
            <person name="Tarcisio F."/>
            <person name="Conor M."/>
            <person name="Antonella G."/>
            <person name="Elisabetta G."/>
            <person name="Giulia F.S."/>
            <person name="Sara T."/>
            <person name="Anna F."/>
            <person name="Clotilde B."/>
            <person name="Roberto B."/>
            <person name="Veronica D.S."/>
            <person name="Fabio R."/>
            <person name="Monica P."/>
            <person name="Olivier J."/>
            <person name="Enrico T."/>
            <person name="Nicola S."/>
        </authorList>
    </citation>
    <scope>NUCLEOTIDE SEQUENCE [LARGE SCALE GENOMIC DNA]</scope>
    <source>
        <strain evidence="3 4">DSM 45166</strain>
    </source>
</reference>
<dbReference type="Gene3D" id="1.10.530.10">
    <property type="match status" value="1"/>
</dbReference>
<feature type="compositionally biased region" description="Basic and acidic residues" evidence="1">
    <location>
        <begin position="155"/>
        <end position="164"/>
    </location>
</feature>
<evidence type="ECO:0000259" key="2">
    <source>
        <dbReference type="Pfam" id="PF01464"/>
    </source>
</evidence>
<evidence type="ECO:0000256" key="1">
    <source>
        <dbReference type="SAM" id="MobiDB-lite"/>
    </source>
</evidence>
<dbReference type="OrthoDB" id="4629613at2"/>
<evidence type="ECO:0000313" key="4">
    <source>
        <dbReference type="Proteomes" id="UP000193487"/>
    </source>
</evidence>
<feature type="compositionally biased region" description="Low complexity" evidence="1">
    <location>
        <begin position="187"/>
        <end position="199"/>
    </location>
</feature>
<feature type="region of interest" description="Disordered" evidence="1">
    <location>
        <begin position="155"/>
        <end position="199"/>
    </location>
</feature>